<protein>
    <submittedName>
        <fullName evidence="1">Uncharacterized protein</fullName>
    </submittedName>
</protein>
<sequence length="62" mass="6464">MTKFPLFCDEGACSRRAVGLSLFSASPKTSVGASLLALAVFQPTSMLSVSSSSRARSLPQVL</sequence>
<accession>A0A6H9R8I6</accession>
<dbReference type="AlphaFoldDB" id="A0A6H9R8I6"/>
<comment type="caution">
    <text evidence="1">The sequence shown here is derived from an EMBL/GenBank/DDBJ whole genome shotgun (WGS) entry which is preliminary data.</text>
</comment>
<evidence type="ECO:0000313" key="2">
    <source>
        <dbReference type="Proteomes" id="UP000460142"/>
    </source>
</evidence>
<name>A0A6H9R8I6_PSERE</name>
<dbReference type="Proteomes" id="UP000460142">
    <property type="component" value="Unassembled WGS sequence"/>
</dbReference>
<gene>
    <name evidence="1" type="ORF">F7R15_22610</name>
</gene>
<organism evidence="1 2">
    <name type="scientific">Pseudomonas reinekei</name>
    <dbReference type="NCBI Taxonomy" id="395598"/>
    <lineage>
        <taxon>Bacteria</taxon>
        <taxon>Pseudomonadati</taxon>
        <taxon>Pseudomonadota</taxon>
        <taxon>Gammaproteobacteria</taxon>
        <taxon>Pseudomonadales</taxon>
        <taxon>Pseudomonadaceae</taxon>
        <taxon>Pseudomonas</taxon>
    </lineage>
</organism>
<evidence type="ECO:0000313" key="1">
    <source>
        <dbReference type="EMBL" id="KAB0482832.1"/>
    </source>
</evidence>
<dbReference type="EMBL" id="VZPS01000018">
    <property type="protein sequence ID" value="KAB0482832.1"/>
    <property type="molecule type" value="Genomic_DNA"/>
</dbReference>
<proteinExistence type="predicted"/>
<reference evidence="1 2" key="1">
    <citation type="submission" date="2019-09" db="EMBL/GenBank/DDBJ databases">
        <title>Draft genome sequences of 48 bacterial type strains from the CCUG.</title>
        <authorList>
            <person name="Tunovic T."/>
            <person name="Pineiro-Iglesias B."/>
            <person name="Unosson C."/>
            <person name="Inganas E."/>
            <person name="Ohlen M."/>
            <person name="Cardew S."/>
            <person name="Jensie-Markopoulos S."/>
            <person name="Salva-Serra F."/>
            <person name="Jaen-Luchoro D."/>
            <person name="Karlsson R."/>
            <person name="Svensson-Stadler L."/>
            <person name="Chun J."/>
            <person name="Moore E."/>
        </authorList>
    </citation>
    <scope>NUCLEOTIDE SEQUENCE [LARGE SCALE GENOMIC DNA]</scope>
    <source>
        <strain evidence="1 2">CCUG 53116</strain>
    </source>
</reference>